<gene>
    <name evidence="10" type="ORF">EVOR1521_LOCUS6973</name>
</gene>
<dbReference type="GO" id="GO:0008270">
    <property type="term" value="F:zinc ion binding"/>
    <property type="evidence" value="ECO:0007669"/>
    <property type="project" value="UniProtKB-KW"/>
</dbReference>
<evidence type="ECO:0000256" key="6">
    <source>
        <dbReference type="ARBA" id="ARBA00022833"/>
    </source>
</evidence>
<name>A0AA36I1I1_9DINO</name>
<evidence type="ECO:0000256" key="1">
    <source>
        <dbReference type="ARBA" id="ARBA00022679"/>
    </source>
</evidence>
<dbReference type="Gene3D" id="3.30.40.10">
    <property type="entry name" value="Zinc/RING finger domain, C3HC4 (zinc finger)"/>
    <property type="match status" value="1"/>
</dbReference>
<dbReference type="SUPFAM" id="SSF57850">
    <property type="entry name" value="RING/U-box"/>
    <property type="match status" value="1"/>
</dbReference>
<keyword evidence="11" id="KW-1185">Reference proteome</keyword>
<dbReference type="GO" id="GO:0016740">
    <property type="term" value="F:transferase activity"/>
    <property type="evidence" value="ECO:0007669"/>
    <property type="project" value="UniProtKB-KW"/>
</dbReference>
<feature type="domain" description="RING-type" evidence="9">
    <location>
        <begin position="16"/>
        <end position="139"/>
    </location>
</feature>
<evidence type="ECO:0008006" key="12">
    <source>
        <dbReference type="Google" id="ProtNLM"/>
    </source>
</evidence>
<protein>
    <recommendedName>
        <fullName evidence="12">RING-type domain-containing protein</fullName>
    </recommendedName>
</protein>
<evidence type="ECO:0000256" key="5">
    <source>
        <dbReference type="ARBA" id="ARBA00022786"/>
    </source>
</evidence>
<feature type="non-terminal residue" evidence="10">
    <location>
        <position position="139"/>
    </location>
</feature>
<reference evidence="10" key="1">
    <citation type="submission" date="2023-08" db="EMBL/GenBank/DDBJ databases">
        <authorList>
            <person name="Chen Y."/>
            <person name="Shah S."/>
            <person name="Dougan E. K."/>
            <person name="Thang M."/>
            <person name="Chan C."/>
        </authorList>
    </citation>
    <scope>NUCLEOTIDE SEQUENCE</scope>
</reference>
<proteinExistence type="predicted"/>
<dbReference type="PROSITE" id="PS51873">
    <property type="entry name" value="TRIAD"/>
    <property type="match status" value="1"/>
</dbReference>
<comment type="caution">
    <text evidence="10">The sequence shown here is derived from an EMBL/GenBank/DDBJ whole genome shotgun (WGS) entry which is preliminary data.</text>
</comment>
<accession>A0AA36I1I1</accession>
<evidence type="ECO:0000259" key="9">
    <source>
        <dbReference type="PROSITE" id="PS51873"/>
    </source>
</evidence>
<organism evidence="10 11">
    <name type="scientific">Effrenium voratum</name>
    <dbReference type="NCBI Taxonomy" id="2562239"/>
    <lineage>
        <taxon>Eukaryota</taxon>
        <taxon>Sar</taxon>
        <taxon>Alveolata</taxon>
        <taxon>Dinophyceae</taxon>
        <taxon>Suessiales</taxon>
        <taxon>Symbiodiniaceae</taxon>
        <taxon>Effrenium</taxon>
    </lineage>
</organism>
<keyword evidence="2" id="KW-0479">Metal-binding</keyword>
<dbReference type="InterPro" id="IPR044066">
    <property type="entry name" value="TRIAD_supradom"/>
</dbReference>
<keyword evidence="5" id="KW-0833">Ubl conjugation pathway</keyword>
<sequence length="139" mass="15724">MQEYFDNEVADKEAKERFSCQICLEECRLEDGVSLDCSHLACRECFSGYLEVKVREKCVSEQEMVCPMPKCGCPVSEFQVMGVLDGTPLWQRFLSTRAELYRPEGADERKCLCPCGEVIIVLTAADQGFVKCPSCKEKD</sequence>
<keyword evidence="1" id="KW-0808">Transferase</keyword>
<dbReference type="InterPro" id="IPR001841">
    <property type="entry name" value="Znf_RING"/>
</dbReference>
<dbReference type="Proteomes" id="UP001178507">
    <property type="component" value="Unassembled WGS sequence"/>
</dbReference>
<feature type="domain" description="RING-type" evidence="8">
    <location>
        <begin position="20"/>
        <end position="70"/>
    </location>
</feature>
<dbReference type="EMBL" id="CAUJNA010000543">
    <property type="protein sequence ID" value="CAJ1378429.1"/>
    <property type="molecule type" value="Genomic_DNA"/>
</dbReference>
<evidence type="ECO:0000256" key="4">
    <source>
        <dbReference type="ARBA" id="ARBA00022771"/>
    </source>
</evidence>
<evidence type="ECO:0000256" key="2">
    <source>
        <dbReference type="ARBA" id="ARBA00022723"/>
    </source>
</evidence>
<evidence type="ECO:0000256" key="3">
    <source>
        <dbReference type="ARBA" id="ARBA00022737"/>
    </source>
</evidence>
<dbReference type="PROSITE" id="PS50089">
    <property type="entry name" value="ZF_RING_2"/>
    <property type="match status" value="1"/>
</dbReference>
<evidence type="ECO:0000313" key="10">
    <source>
        <dbReference type="EMBL" id="CAJ1378429.1"/>
    </source>
</evidence>
<evidence type="ECO:0000313" key="11">
    <source>
        <dbReference type="Proteomes" id="UP001178507"/>
    </source>
</evidence>
<evidence type="ECO:0000256" key="7">
    <source>
        <dbReference type="PROSITE-ProRule" id="PRU00175"/>
    </source>
</evidence>
<evidence type="ECO:0000259" key="8">
    <source>
        <dbReference type="PROSITE" id="PS50089"/>
    </source>
</evidence>
<dbReference type="AlphaFoldDB" id="A0AA36I1I1"/>
<keyword evidence="3" id="KW-0677">Repeat</keyword>
<keyword evidence="4 7" id="KW-0863">Zinc-finger</keyword>
<keyword evidence="6" id="KW-0862">Zinc</keyword>
<dbReference type="InterPro" id="IPR013083">
    <property type="entry name" value="Znf_RING/FYVE/PHD"/>
</dbReference>